<evidence type="ECO:0000256" key="3">
    <source>
        <dbReference type="ARBA" id="ARBA00022825"/>
    </source>
</evidence>
<keyword evidence="3" id="KW-0720">Serine protease</keyword>
<evidence type="ECO:0000313" key="6">
    <source>
        <dbReference type="Proteomes" id="UP000326354"/>
    </source>
</evidence>
<dbReference type="Gene3D" id="2.30.42.10">
    <property type="match status" value="1"/>
</dbReference>
<dbReference type="KEGG" id="uam:UABAM_02253"/>
<sequence>MPYPSVIRIFATTLEVDYDNPWQSDTPSSGTGSGVVVGNGQILTGAHVVANSTFLQVQKTSDPNKFTAQILSICHDADLALLEVKEPHFMDGIEIMEIGELPSLQDRVTVVGYPIGGREISVTEGVVSRIEVQRYSHSRRNLLAVTVDAAINEGNSGGPVFKEGKIIGIAFQTLKSAENIGELVPPNLIKQFLQKSLPVVKIPHLGIRTQNMENPMLRTYKNLAENDSGILVTTVEYDGSTWKKLQRGDVLIEIDGYKIANNGTIKYRDKYRTTYGVVMGDYFVGDEIPLKIMRNGQTMELQITLKECKPLVPFWNYDNNPSYFIYGGLVFQKLCLDYIATWNKWWDKAPVEFLDLFYYGVRTAQRHEVIILTQVLSDEINVGYQNIYNEVVETVNDHSPQNIEDFVRVLKNTDTTVTIKTVSGRIIIYDVKQVQQANERIVQNYNIKSDRSADLLYS</sequence>
<proteinExistence type="predicted"/>
<dbReference type="PANTHER" id="PTHR45980">
    <property type="match status" value="1"/>
</dbReference>
<dbReference type="InterPro" id="IPR036034">
    <property type="entry name" value="PDZ_sf"/>
</dbReference>
<dbReference type="RefSeq" id="WP_151968079.1">
    <property type="nucleotide sequence ID" value="NZ_AP019860.1"/>
</dbReference>
<dbReference type="EMBL" id="AP019860">
    <property type="protein sequence ID" value="BBM83898.1"/>
    <property type="molecule type" value="Genomic_DNA"/>
</dbReference>
<accession>A0A5S9IL52</accession>
<reference evidence="5 6" key="1">
    <citation type="submission" date="2019-08" db="EMBL/GenBank/DDBJ databases">
        <title>Complete genome sequence of Candidatus Uab amorphum.</title>
        <authorList>
            <person name="Shiratori T."/>
            <person name="Suzuki S."/>
            <person name="Kakizawa Y."/>
            <person name="Ishida K."/>
        </authorList>
    </citation>
    <scope>NUCLEOTIDE SEQUENCE [LARGE SCALE GENOMIC DNA]</scope>
    <source>
        <strain evidence="5 6">SRT547</strain>
    </source>
</reference>
<dbReference type="Gene3D" id="2.40.10.10">
    <property type="entry name" value="Trypsin-like serine proteases"/>
    <property type="match status" value="2"/>
</dbReference>
<dbReference type="Pfam" id="PF13365">
    <property type="entry name" value="Trypsin_2"/>
    <property type="match status" value="1"/>
</dbReference>
<dbReference type="Pfam" id="PF17815">
    <property type="entry name" value="PDZ_3"/>
    <property type="match status" value="1"/>
</dbReference>
<dbReference type="InterPro" id="IPR046449">
    <property type="entry name" value="DEGP_PDZ_sf"/>
</dbReference>
<keyword evidence="6" id="KW-1185">Reference proteome</keyword>
<evidence type="ECO:0000256" key="2">
    <source>
        <dbReference type="ARBA" id="ARBA00022801"/>
    </source>
</evidence>
<dbReference type="GO" id="GO:0004252">
    <property type="term" value="F:serine-type endopeptidase activity"/>
    <property type="evidence" value="ECO:0007669"/>
    <property type="project" value="InterPro"/>
</dbReference>
<dbReference type="OrthoDB" id="9758917at2"/>
<dbReference type="InterPro" id="IPR041517">
    <property type="entry name" value="DEGP_PDZ"/>
</dbReference>
<evidence type="ECO:0000313" key="5">
    <source>
        <dbReference type="EMBL" id="BBM83898.1"/>
    </source>
</evidence>
<gene>
    <name evidence="5" type="ORF">UABAM_02253</name>
</gene>
<dbReference type="SUPFAM" id="SSF50156">
    <property type="entry name" value="PDZ domain-like"/>
    <property type="match status" value="1"/>
</dbReference>
<name>A0A5S9IL52_UABAM</name>
<keyword evidence="2" id="KW-0378">Hydrolase</keyword>
<dbReference type="SUPFAM" id="SSF50494">
    <property type="entry name" value="Trypsin-like serine proteases"/>
    <property type="match status" value="1"/>
</dbReference>
<dbReference type="AlphaFoldDB" id="A0A5S9IL52"/>
<evidence type="ECO:0000256" key="1">
    <source>
        <dbReference type="ARBA" id="ARBA00022670"/>
    </source>
</evidence>
<dbReference type="GO" id="GO:0006508">
    <property type="term" value="P:proteolysis"/>
    <property type="evidence" value="ECO:0007669"/>
    <property type="project" value="UniProtKB-KW"/>
</dbReference>
<dbReference type="PRINTS" id="PR00834">
    <property type="entry name" value="PROTEASES2C"/>
</dbReference>
<keyword evidence="1 5" id="KW-0645">Protease</keyword>
<organism evidence="5 6">
    <name type="scientific">Uabimicrobium amorphum</name>
    <dbReference type="NCBI Taxonomy" id="2596890"/>
    <lineage>
        <taxon>Bacteria</taxon>
        <taxon>Pseudomonadati</taxon>
        <taxon>Planctomycetota</taxon>
        <taxon>Candidatus Uabimicrobiia</taxon>
        <taxon>Candidatus Uabimicrobiales</taxon>
        <taxon>Candidatus Uabimicrobiaceae</taxon>
        <taxon>Candidatus Uabimicrobium</taxon>
    </lineage>
</organism>
<protein>
    <submittedName>
        <fullName evidence="5">Serine protease</fullName>
    </submittedName>
</protein>
<dbReference type="InterPro" id="IPR009003">
    <property type="entry name" value="Peptidase_S1_PA"/>
</dbReference>
<dbReference type="Proteomes" id="UP000326354">
    <property type="component" value="Chromosome"/>
</dbReference>
<dbReference type="PANTHER" id="PTHR45980:SF9">
    <property type="entry name" value="PROTEASE DO-LIKE 10, MITOCHONDRIAL-RELATED"/>
    <property type="match status" value="1"/>
</dbReference>
<dbReference type="Gene3D" id="3.20.190.20">
    <property type="match status" value="1"/>
</dbReference>
<dbReference type="InterPro" id="IPR043504">
    <property type="entry name" value="Peptidase_S1_PA_chymotrypsin"/>
</dbReference>
<dbReference type="InterPro" id="IPR001940">
    <property type="entry name" value="Peptidase_S1C"/>
</dbReference>
<feature type="domain" description="Protease Do-like PDZ" evidence="4">
    <location>
        <begin position="312"/>
        <end position="454"/>
    </location>
</feature>
<evidence type="ECO:0000259" key="4">
    <source>
        <dbReference type="Pfam" id="PF17815"/>
    </source>
</evidence>